<evidence type="ECO:0000256" key="3">
    <source>
        <dbReference type="ARBA" id="ARBA00023163"/>
    </source>
</evidence>
<gene>
    <name evidence="5" type="ORF">JOF43_001494</name>
</gene>
<evidence type="ECO:0000313" key="5">
    <source>
        <dbReference type="EMBL" id="MBP2381537.1"/>
    </source>
</evidence>
<evidence type="ECO:0000256" key="2">
    <source>
        <dbReference type="ARBA" id="ARBA00023125"/>
    </source>
</evidence>
<dbReference type="SMART" id="SM00345">
    <property type="entry name" value="HTH_GNTR"/>
    <property type="match status" value="1"/>
</dbReference>
<dbReference type="EMBL" id="JAGIOD010000001">
    <property type="protein sequence ID" value="MBP2381537.1"/>
    <property type="molecule type" value="Genomic_DNA"/>
</dbReference>
<dbReference type="Pfam" id="PF00392">
    <property type="entry name" value="GntR"/>
    <property type="match status" value="1"/>
</dbReference>
<proteinExistence type="predicted"/>
<dbReference type="SUPFAM" id="SSF46785">
    <property type="entry name" value="Winged helix' DNA-binding domain"/>
    <property type="match status" value="1"/>
</dbReference>
<dbReference type="InterPro" id="IPR000524">
    <property type="entry name" value="Tscrpt_reg_HTH_GntR"/>
</dbReference>
<dbReference type="InterPro" id="IPR036390">
    <property type="entry name" value="WH_DNA-bd_sf"/>
</dbReference>
<dbReference type="Pfam" id="PF07702">
    <property type="entry name" value="UTRA"/>
    <property type="match status" value="1"/>
</dbReference>
<dbReference type="SUPFAM" id="SSF64288">
    <property type="entry name" value="Chorismate lyase-like"/>
    <property type="match status" value="1"/>
</dbReference>
<evidence type="ECO:0000259" key="4">
    <source>
        <dbReference type="PROSITE" id="PS50949"/>
    </source>
</evidence>
<dbReference type="Gene3D" id="1.10.10.10">
    <property type="entry name" value="Winged helix-like DNA-binding domain superfamily/Winged helix DNA-binding domain"/>
    <property type="match status" value="1"/>
</dbReference>
<evidence type="ECO:0000256" key="1">
    <source>
        <dbReference type="ARBA" id="ARBA00023015"/>
    </source>
</evidence>
<accession>A0ABS4WZB1</accession>
<keyword evidence="3" id="KW-0804">Transcription</keyword>
<evidence type="ECO:0000313" key="6">
    <source>
        <dbReference type="Proteomes" id="UP001519290"/>
    </source>
</evidence>
<feature type="domain" description="HTH gntR-type" evidence="4">
    <location>
        <begin position="4"/>
        <end position="70"/>
    </location>
</feature>
<dbReference type="SMART" id="SM00866">
    <property type="entry name" value="UTRA"/>
    <property type="match status" value="1"/>
</dbReference>
<dbReference type="PANTHER" id="PTHR44846">
    <property type="entry name" value="MANNOSYL-D-GLYCERATE TRANSPORT/METABOLISM SYSTEM REPRESSOR MNGR-RELATED"/>
    <property type="match status" value="1"/>
</dbReference>
<keyword evidence="1" id="KW-0805">Transcription regulation</keyword>
<dbReference type="Gene3D" id="3.40.1410.10">
    <property type="entry name" value="Chorismate lyase-like"/>
    <property type="match status" value="1"/>
</dbReference>
<keyword evidence="2" id="KW-0238">DNA-binding</keyword>
<dbReference type="InterPro" id="IPR028978">
    <property type="entry name" value="Chorismate_lyase_/UTRA_dom_sf"/>
</dbReference>
<reference evidence="5 6" key="1">
    <citation type="submission" date="2021-03" db="EMBL/GenBank/DDBJ databases">
        <title>Sequencing the genomes of 1000 actinobacteria strains.</title>
        <authorList>
            <person name="Klenk H.-P."/>
        </authorList>
    </citation>
    <scope>NUCLEOTIDE SEQUENCE [LARGE SCALE GENOMIC DNA]</scope>
    <source>
        <strain evidence="5 6">DSM 14566</strain>
    </source>
</reference>
<dbReference type="CDD" id="cd07377">
    <property type="entry name" value="WHTH_GntR"/>
    <property type="match status" value="1"/>
</dbReference>
<dbReference type="Proteomes" id="UP001519290">
    <property type="component" value="Unassembled WGS sequence"/>
</dbReference>
<dbReference type="InterPro" id="IPR011663">
    <property type="entry name" value="UTRA"/>
</dbReference>
<protein>
    <submittedName>
        <fullName evidence="5">GntR family transcriptional regulator</fullName>
    </submittedName>
</protein>
<dbReference type="PRINTS" id="PR00035">
    <property type="entry name" value="HTHGNTR"/>
</dbReference>
<comment type="caution">
    <text evidence="5">The sequence shown here is derived from an EMBL/GenBank/DDBJ whole genome shotgun (WGS) entry which is preliminary data.</text>
</comment>
<dbReference type="PANTHER" id="PTHR44846:SF1">
    <property type="entry name" value="MANNOSYL-D-GLYCERATE TRANSPORT_METABOLISM SYSTEM REPRESSOR MNGR-RELATED"/>
    <property type="match status" value="1"/>
</dbReference>
<name>A0ABS4WZB1_9MICO</name>
<sequence length="249" mass="26985">MADRSKFRTLVDDLRREIEELPVGSSVPSERALAEESGVSRMTARRALDELTREGRLVREVGRGSFVARPAVNLPLHLTGFTEDMASRGITASSRVLRIAEEPADARTAESLGLTEGSPVVRLDRVRLAVERPMAIERTTLDASVVPGLTDVDFAGRSLYGELEHRYGVLFDAGEQTIRAAIVRPEDAAELGVDEGSAVLEFVRVSGRGGRSIERTVSTYPGDRFELSAQIAPVTAQGSGGRSALRARR</sequence>
<organism evidence="5 6">
    <name type="scientific">Brachybacterium sacelli</name>
    <dbReference type="NCBI Taxonomy" id="173364"/>
    <lineage>
        <taxon>Bacteria</taxon>
        <taxon>Bacillati</taxon>
        <taxon>Actinomycetota</taxon>
        <taxon>Actinomycetes</taxon>
        <taxon>Micrococcales</taxon>
        <taxon>Dermabacteraceae</taxon>
        <taxon>Brachybacterium</taxon>
    </lineage>
</organism>
<dbReference type="PROSITE" id="PS50949">
    <property type="entry name" value="HTH_GNTR"/>
    <property type="match status" value="1"/>
</dbReference>
<dbReference type="RefSeq" id="WP_209900776.1">
    <property type="nucleotide sequence ID" value="NZ_BAAAJW010000002.1"/>
</dbReference>
<dbReference type="InterPro" id="IPR036388">
    <property type="entry name" value="WH-like_DNA-bd_sf"/>
</dbReference>
<dbReference type="InterPro" id="IPR050679">
    <property type="entry name" value="Bact_HTH_transcr_reg"/>
</dbReference>
<keyword evidence="6" id="KW-1185">Reference proteome</keyword>